<accession>A0ABN1SZH5</accession>
<evidence type="ECO:0000313" key="1">
    <source>
        <dbReference type="EMBL" id="GAA1009780.1"/>
    </source>
</evidence>
<dbReference type="Proteomes" id="UP001501072">
    <property type="component" value="Unassembled WGS sequence"/>
</dbReference>
<organism evidence="1 2">
    <name type="scientific">Streptomyces thermogriseus</name>
    <dbReference type="NCBI Taxonomy" id="75292"/>
    <lineage>
        <taxon>Bacteria</taxon>
        <taxon>Bacillati</taxon>
        <taxon>Actinomycetota</taxon>
        <taxon>Actinomycetes</taxon>
        <taxon>Kitasatosporales</taxon>
        <taxon>Streptomycetaceae</taxon>
        <taxon>Streptomyces</taxon>
    </lineage>
</organism>
<dbReference type="InterPro" id="IPR036568">
    <property type="entry name" value="GGCT-like_sf"/>
</dbReference>
<sequence>MVDALGGSAAGLLLTDLSSEAWRILDAFEDDRYELRQVTLSTGDHGWAYTWPGGDALAQDWDAEEFRTRHLDAYAARCVQISVELAAGLRGGAR</sequence>
<evidence type="ECO:0000313" key="2">
    <source>
        <dbReference type="Proteomes" id="UP001501072"/>
    </source>
</evidence>
<proteinExistence type="predicted"/>
<reference evidence="1 2" key="1">
    <citation type="journal article" date="2019" name="Int. J. Syst. Evol. Microbiol.">
        <title>The Global Catalogue of Microorganisms (GCM) 10K type strain sequencing project: providing services to taxonomists for standard genome sequencing and annotation.</title>
        <authorList>
            <consortium name="The Broad Institute Genomics Platform"/>
            <consortium name="The Broad Institute Genome Sequencing Center for Infectious Disease"/>
            <person name="Wu L."/>
            <person name="Ma J."/>
        </authorList>
    </citation>
    <scope>NUCLEOTIDE SEQUENCE [LARGE SCALE GENOMIC DNA]</scope>
    <source>
        <strain evidence="1 2">JCM 11269</strain>
    </source>
</reference>
<dbReference type="SUPFAM" id="SSF110857">
    <property type="entry name" value="Gamma-glutamyl cyclotransferase-like"/>
    <property type="match status" value="1"/>
</dbReference>
<dbReference type="EMBL" id="BAAAHU010000022">
    <property type="protein sequence ID" value="GAA1009780.1"/>
    <property type="molecule type" value="Genomic_DNA"/>
</dbReference>
<keyword evidence="2" id="KW-1185">Reference proteome</keyword>
<gene>
    <name evidence="1" type="ORF">GCM10009564_25980</name>
</gene>
<name>A0ABN1SZH5_9ACTN</name>
<protein>
    <submittedName>
        <fullName evidence="1">Uncharacterized protein</fullName>
    </submittedName>
</protein>
<dbReference type="Gene3D" id="3.10.490.10">
    <property type="entry name" value="Gamma-glutamyl cyclotransferase-like"/>
    <property type="match status" value="1"/>
</dbReference>
<comment type="caution">
    <text evidence="1">The sequence shown here is derived from an EMBL/GenBank/DDBJ whole genome shotgun (WGS) entry which is preliminary data.</text>
</comment>